<dbReference type="SUPFAM" id="SSF51556">
    <property type="entry name" value="Metallo-dependent hydrolases"/>
    <property type="match status" value="1"/>
</dbReference>
<dbReference type="InterPro" id="IPR032465">
    <property type="entry name" value="ACMSD"/>
</dbReference>
<dbReference type="PANTHER" id="PTHR21240:SF28">
    <property type="entry name" value="ISO-OROTATE DECARBOXYLASE (EUROFUNG)"/>
    <property type="match status" value="1"/>
</dbReference>
<dbReference type="GeneID" id="39859583"/>
<dbReference type="Pfam" id="PF04909">
    <property type="entry name" value="Amidohydro_2"/>
    <property type="match status" value="1"/>
</dbReference>
<dbReference type="AlphaFoldDB" id="A0A1H6B9H9"/>
<keyword evidence="1" id="KW-0456">Lyase</keyword>
<keyword evidence="5" id="KW-1185">Reference proteome</keyword>
<keyword evidence="3" id="KW-0378">Hydrolase</keyword>
<dbReference type="GO" id="GO:0019748">
    <property type="term" value="P:secondary metabolic process"/>
    <property type="evidence" value="ECO:0007669"/>
    <property type="project" value="TreeGrafter"/>
</dbReference>
<accession>A0A1H6B9H9</accession>
<dbReference type="OrthoDB" id="189863at2157"/>
<evidence type="ECO:0000256" key="1">
    <source>
        <dbReference type="ARBA" id="ARBA00023239"/>
    </source>
</evidence>
<organism evidence="4 5">
    <name type="scientific">Halobellus limi</name>
    <dbReference type="NCBI Taxonomy" id="699433"/>
    <lineage>
        <taxon>Archaea</taxon>
        <taxon>Methanobacteriati</taxon>
        <taxon>Methanobacteriota</taxon>
        <taxon>Stenosarchaea group</taxon>
        <taxon>Halobacteria</taxon>
        <taxon>Halobacteriales</taxon>
        <taxon>Haloferacaceae</taxon>
        <taxon>Halobellus</taxon>
    </lineage>
</organism>
<evidence type="ECO:0000313" key="5">
    <source>
        <dbReference type="Proteomes" id="UP000236740"/>
    </source>
</evidence>
<dbReference type="RefSeq" id="WP_103992377.1">
    <property type="nucleotide sequence ID" value="NZ_CP031312.1"/>
</dbReference>
<evidence type="ECO:0000259" key="2">
    <source>
        <dbReference type="Pfam" id="PF04909"/>
    </source>
</evidence>
<geneLocation type="plasmid" evidence="3">
    <name>unnamed1</name>
</geneLocation>
<name>A0A1H6B9H9_9EURY</name>
<dbReference type="Proteomes" id="UP000236740">
    <property type="component" value="Unassembled WGS sequence"/>
</dbReference>
<evidence type="ECO:0000313" key="4">
    <source>
        <dbReference type="EMBL" id="SEG57493.1"/>
    </source>
</evidence>
<proteinExistence type="predicted"/>
<dbReference type="KEGG" id="hlm:DV707_15795"/>
<dbReference type="GO" id="GO:0016787">
    <property type="term" value="F:hydrolase activity"/>
    <property type="evidence" value="ECO:0007669"/>
    <property type="project" value="UniProtKB-KW"/>
</dbReference>
<dbReference type="InterPro" id="IPR006680">
    <property type="entry name" value="Amidohydro-rel"/>
</dbReference>
<dbReference type="InterPro" id="IPR032466">
    <property type="entry name" value="Metal_Hydrolase"/>
</dbReference>
<dbReference type="Gene3D" id="3.20.20.140">
    <property type="entry name" value="Metal-dependent hydrolases"/>
    <property type="match status" value="1"/>
</dbReference>
<evidence type="ECO:0000313" key="3">
    <source>
        <dbReference type="EMBL" id="QCC49213.1"/>
    </source>
</evidence>
<gene>
    <name evidence="3" type="ORF">DV707_15795</name>
    <name evidence="4" type="ORF">SAMN04488133_2685</name>
</gene>
<dbReference type="GO" id="GO:0005737">
    <property type="term" value="C:cytoplasm"/>
    <property type="evidence" value="ECO:0007669"/>
    <property type="project" value="TreeGrafter"/>
</dbReference>
<feature type="domain" description="Amidohydrolase-related" evidence="2">
    <location>
        <begin position="80"/>
        <end position="354"/>
    </location>
</feature>
<sequence>MDHAVIDGEWHSAESGADIREYISDDEMRENEKAGYLAGPEEWGPIQWDGWDRSAGGRTEINIHSPDITDAEDVDPVREQLGIDTVVFSPGQFRMTTIPAQDKQVMYMRAFNDLTVDRFARGDGTYYAKLYVFGDHPEESAEEIERHGDKDGVVGAMITDVGPTFPMGHKSYEPIYEAAEKHDLPIILHSTTGIVPGFPIAGMQPKNFAEFHTLGHTIPKMWHANSLILRGIVEKYDVDFGFWEGGLSWIPALGERLDREYLERSSEFADLSQLPSEYLSEFYYGTQPLPEEATKMVDVVDLIERADLEDQVLYCSDRPHQDFDAPAAVDNVEGLTDAQKRKIFEENARELFGI</sequence>
<evidence type="ECO:0000313" key="6">
    <source>
        <dbReference type="Proteomes" id="UP000296733"/>
    </source>
</evidence>
<keyword evidence="3" id="KW-0614">Plasmid</keyword>
<dbReference type="Proteomes" id="UP000296733">
    <property type="component" value="Plasmid unnamed1"/>
</dbReference>
<reference evidence="4 5" key="1">
    <citation type="submission" date="2016-10" db="EMBL/GenBank/DDBJ databases">
        <authorList>
            <person name="de Groot N.N."/>
        </authorList>
    </citation>
    <scope>NUCLEOTIDE SEQUENCE [LARGE SCALE GENOMIC DNA]</scope>
    <source>
        <strain evidence="4 5">CGMCC 1.10331</strain>
    </source>
</reference>
<protein>
    <submittedName>
        <fullName evidence="3">Amidohydrolase</fullName>
    </submittedName>
</protein>
<dbReference type="GO" id="GO:0016831">
    <property type="term" value="F:carboxy-lyase activity"/>
    <property type="evidence" value="ECO:0007669"/>
    <property type="project" value="InterPro"/>
</dbReference>
<reference evidence="3 6" key="2">
    <citation type="journal article" date="2019" name="Nat. Commun.">
        <title>A new type of DNA phosphorothioation-based antiviral system in archaea.</title>
        <authorList>
            <person name="Xiong L."/>
            <person name="Liu S."/>
            <person name="Chen S."/>
            <person name="Xiao Y."/>
            <person name="Zhu B."/>
            <person name="Gao Y."/>
            <person name="Zhang Y."/>
            <person name="Chen B."/>
            <person name="Luo J."/>
            <person name="Deng Z."/>
            <person name="Chen X."/>
            <person name="Wang L."/>
            <person name="Chen S."/>
        </authorList>
    </citation>
    <scope>NUCLEOTIDE SEQUENCE [LARGE SCALE GENOMIC DNA]</scope>
    <source>
        <strain evidence="3 6">CGMCC 1.10331</strain>
        <plasmid evidence="3 6">unnamed1</plasmid>
    </source>
</reference>
<dbReference type="PANTHER" id="PTHR21240">
    <property type="entry name" value="2-AMINO-3-CARBOXYLMUCONATE-6-SEMIALDEHYDE DECARBOXYLASE"/>
    <property type="match status" value="1"/>
</dbReference>
<dbReference type="EMBL" id="FNVN01000004">
    <property type="protein sequence ID" value="SEG57493.1"/>
    <property type="molecule type" value="Genomic_DNA"/>
</dbReference>
<dbReference type="EMBL" id="CP031312">
    <property type="protein sequence ID" value="QCC49213.1"/>
    <property type="molecule type" value="Genomic_DNA"/>
</dbReference>